<evidence type="ECO:0000313" key="2">
    <source>
        <dbReference type="EMBL" id="OGD65254.1"/>
    </source>
</evidence>
<protein>
    <recommendedName>
        <fullName evidence="1">Transposase IS200-like domain-containing protein</fullName>
    </recommendedName>
</protein>
<sequence>MTQQRKEKLENGEIYHIFTRSIAKFVVFNNDEEYLRMKNILNCYRYANFNYKYSHFAELDESSQEVILYQLKIEDNCLVRIIAYCIMPTHIHIILQQLEEGGISKYMSRVLNSYSRYFNTKHKRVGPLWSGRFKSVLVSEDEQLLHLTRYVHLNPTSADLTKIPEQWEFSSYGEYLQENSNGGRVCNFDNLFDLSPKEYKKFVDDRKQDQRNISIIKFLTMDNYAG</sequence>
<name>A0A1F5EDG7_9BACT</name>
<dbReference type="GO" id="GO:0003677">
    <property type="term" value="F:DNA binding"/>
    <property type="evidence" value="ECO:0007669"/>
    <property type="project" value="InterPro"/>
</dbReference>
<evidence type="ECO:0000259" key="1">
    <source>
        <dbReference type="SMART" id="SM01321"/>
    </source>
</evidence>
<evidence type="ECO:0000313" key="3">
    <source>
        <dbReference type="Proteomes" id="UP000178583"/>
    </source>
</evidence>
<accession>A0A1F5EDG7</accession>
<feature type="domain" description="Transposase IS200-like" evidence="1">
    <location>
        <begin position="10"/>
        <end position="154"/>
    </location>
</feature>
<dbReference type="Gene3D" id="3.30.70.1290">
    <property type="entry name" value="Transposase IS200-like"/>
    <property type="match status" value="1"/>
</dbReference>
<dbReference type="AlphaFoldDB" id="A0A1F5EDG7"/>
<dbReference type="InterPro" id="IPR036515">
    <property type="entry name" value="Transposase_17_sf"/>
</dbReference>
<proteinExistence type="predicted"/>
<dbReference type="SMART" id="SM01321">
    <property type="entry name" value="Y1_Tnp"/>
    <property type="match status" value="1"/>
</dbReference>
<dbReference type="InterPro" id="IPR002686">
    <property type="entry name" value="Transposase_17"/>
</dbReference>
<gene>
    <name evidence="2" type="ORF">A2215_01020</name>
</gene>
<dbReference type="EMBL" id="MEZY01000014">
    <property type="protein sequence ID" value="OGD65254.1"/>
    <property type="molecule type" value="Genomic_DNA"/>
</dbReference>
<dbReference type="PANTHER" id="PTHR34322">
    <property type="entry name" value="TRANSPOSASE, Y1_TNP DOMAIN-CONTAINING"/>
    <property type="match status" value="1"/>
</dbReference>
<dbReference type="Pfam" id="PF01797">
    <property type="entry name" value="Y1_Tnp"/>
    <property type="match status" value="1"/>
</dbReference>
<dbReference type="SUPFAM" id="SSF143422">
    <property type="entry name" value="Transposase IS200-like"/>
    <property type="match status" value="1"/>
</dbReference>
<organism evidence="2 3">
    <name type="scientific">Candidatus Berkelbacteria bacterium RIFOXYA2_FULL_43_10</name>
    <dbReference type="NCBI Taxonomy" id="1797472"/>
    <lineage>
        <taxon>Bacteria</taxon>
        <taxon>Candidatus Berkelbacteria</taxon>
    </lineage>
</organism>
<dbReference type="GO" id="GO:0004803">
    <property type="term" value="F:transposase activity"/>
    <property type="evidence" value="ECO:0007669"/>
    <property type="project" value="InterPro"/>
</dbReference>
<dbReference type="Proteomes" id="UP000178583">
    <property type="component" value="Unassembled WGS sequence"/>
</dbReference>
<dbReference type="PANTHER" id="PTHR34322:SF2">
    <property type="entry name" value="TRANSPOSASE IS200-LIKE DOMAIN-CONTAINING PROTEIN"/>
    <property type="match status" value="1"/>
</dbReference>
<dbReference type="STRING" id="1797472.A2215_01020"/>
<comment type="caution">
    <text evidence="2">The sequence shown here is derived from an EMBL/GenBank/DDBJ whole genome shotgun (WGS) entry which is preliminary data.</text>
</comment>
<dbReference type="GO" id="GO:0006313">
    <property type="term" value="P:DNA transposition"/>
    <property type="evidence" value="ECO:0007669"/>
    <property type="project" value="InterPro"/>
</dbReference>
<reference evidence="2 3" key="1">
    <citation type="journal article" date="2016" name="Nat. Commun.">
        <title>Thousands of microbial genomes shed light on interconnected biogeochemical processes in an aquifer system.</title>
        <authorList>
            <person name="Anantharaman K."/>
            <person name="Brown C.T."/>
            <person name="Hug L.A."/>
            <person name="Sharon I."/>
            <person name="Castelle C.J."/>
            <person name="Probst A.J."/>
            <person name="Thomas B.C."/>
            <person name="Singh A."/>
            <person name="Wilkins M.J."/>
            <person name="Karaoz U."/>
            <person name="Brodie E.L."/>
            <person name="Williams K.H."/>
            <person name="Hubbard S.S."/>
            <person name="Banfield J.F."/>
        </authorList>
    </citation>
    <scope>NUCLEOTIDE SEQUENCE [LARGE SCALE GENOMIC DNA]</scope>
</reference>